<dbReference type="InterPro" id="IPR003594">
    <property type="entry name" value="HATPase_dom"/>
</dbReference>
<dbReference type="SUPFAM" id="SSF48452">
    <property type="entry name" value="TPR-like"/>
    <property type="match status" value="1"/>
</dbReference>
<dbReference type="SUPFAM" id="SSF47384">
    <property type="entry name" value="Homodimeric domain of signal transducing histidine kinase"/>
    <property type="match status" value="1"/>
</dbReference>
<dbReference type="Pfam" id="PF00512">
    <property type="entry name" value="HisKA"/>
    <property type="match status" value="1"/>
</dbReference>
<dbReference type="CDD" id="cd16922">
    <property type="entry name" value="HATPase_EvgS-ArcB-TorS-like"/>
    <property type="match status" value="1"/>
</dbReference>
<evidence type="ECO:0000259" key="8">
    <source>
        <dbReference type="PROSITE" id="PS50109"/>
    </source>
</evidence>
<dbReference type="CDD" id="cd17546">
    <property type="entry name" value="REC_hyHK_CKI1_RcsC-like"/>
    <property type="match status" value="1"/>
</dbReference>
<evidence type="ECO:0000313" key="10">
    <source>
        <dbReference type="EMBL" id="SOC81004.1"/>
    </source>
</evidence>
<evidence type="ECO:0000256" key="3">
    <source>
        <dbReference type="ARBA" id="ARBA00022553"/>
    </source>
</evidence>
<evidence type="ECO:0000256" key="2">
    <source>
        <dbReference type="ARBA" id="ARBA00012438"/>
    </source>
</evidence>
<name>A0A285X890_9FLAO</name>
<dbReference type="FunFam" id="3.30.565.10:FF:000010">
    <property type="entry name" value="Sensor histidine kinase RcsC"/>
    <property type="match status" value="1"/>
</dbReference>
<proteinExistence type="predicted"/>
<comment type="catalytic activity">
    <reaction evidence="1">
        <text>ATP + protein L-histidine = ADP + protein N-phospho-L-histidine.</text>
        <dbReference type="EC" id="2.7.13.3"/>
    </reaction>
</comment>
<evidence type="ECO:0000256" key="6">
    <source>
        <dbReference type="SAM" id="Phobius"/>
    </source>
</evidence>
<dbReference type="AlphaFoldDB" id="A0A285X890"/>
<dbReference type="PRINTS" id="PR00344">
    <property type="entry name" value="BCTRLSENSOR"/>
</dbReference>
<feature type="signal peptide" evidence="7">
    <location>
        <begin position="1"/>
        <end position="20"/>
    </location>
</feature>
<dbReference type="Gene3D" id="3.30.565.10">
    <property type="entry name" value="Histidine kinase-like ATPase, C-terminal domain"/>
    <property type="match status" value="1"/>
</dbReference>
<dbReference type="Pfam" id="PF02518">
    <property type="entry name" value="HATPase_c"/>
    <property type="match status" value="1"/>
</dbReference>
<keyword evidence="3 4" id="KW-0597">Phosphoprotein</keyword>
<dbReference type="EMBL" id="OCMF01000003">
    <property type="protein sequence ID" value="SOC81004.1"/>
    <property type="molecule type" value="Genomic_DNA"/>
</dbReference>
<reference evidence="11" key="1">
    <citation type="submission" date="2017-09" db="EMBL/GenBank/DDBJ databases">
        <authorList>
            <person name="Varghese N."/>
            <person name="Submissions S."/>
        </authorList>
    </citation>
    <scope>NUCLEOTIDE SEQUENCE [LARGE SCALE GENOMIC DNA]</scope>
    <source>
        <strain evidence="11">CGMCC 1.12641</strain>
    </source>
</reference>
<dbReference type="RefSeq" id="WP_245859045.1">
    <property type="nucleotide sequence ID" value="NZ_OCMF01000003.1"/>
</dbReference>
<feature type="domain" description="Response regulatory" evidence="9">
    <location>
        <begin position="612"/>
        <end position="726"/>
    </location>
</feature>
<feature type="transmembrane region" description="Helical" evidence="6">
    <location>
        <begin position="310"/>
        <end position="329"/>
    </location>
</feature>
<keyword evidence="6" id="KW-1133">Transmembrane helix</keyword>
<feature type="domain" description="Histidine kinase" evidence="8">
    <location>
        <begin position="369"/>
        <end position="588"/>
    </location>
</feature>
<dbReference type="InterPro" id="IPR036890">
    <property type="entry name" value="HATPase_C_sf"/>
</dbReference>
<protein>
    <recommendedName>
        <fullName evidence="2">histidine kinase</fullName>
        <ecNumber evidence="2">2.7.13.3</ecNumber>
    </recommendedName>
</protein>
<dbReference type="Pfam" id="PF13181">
    <property type="entry name" value="TPR_8"/>
    <property type="match status" value="2"/>
</dbReference>
<dbReference type="SMART" id="SM00028">
    <property type="entry name" value="TPR"/>
    <property type="match status" value="4"/>
</dbReference>
<evidence type="ECO:0000313" key="11">
    <source>
        <dbReference type="Proteomes" id="UP000219193"/>
    </source>
</evidence>
<dbReference type="InterPro" id="IPR004358">
    <property type="entry name" value="Sig_transdc_His_kin-like_C"/>
</dbReference>
<keyword evidence="5" id="KW-0175">Coiled coil</keyword>
<feature type="coiled-coil region" evidence="5">
    <location>
        <begin position="335"/>
        <end position="362"/>
    </location>
</feature>
<dbReference type="InterPro" id="IPR005467">
    <property type="entry name" value="His_kinase_dom"/>
</dbReference>
<dbReference type="InterPro" id="IPR011990">
    <property type="entry name" value="TPR-like_helical_dom_sf"/>
</dbReference>
<evidence type="ECO:0000256" key="1">
    <source>
        <dbReference type="ARBA" id="ARBA00000085"/>
    </source>
</evidence>
<evidence type="ECO:0000256" key="4">
    <source>
        <dbReference type="PROSITE-ProRule" id="PRU00169"/>
    </source>
</evidence>
<dbReference type="Proteomes" id="UP000219193">
    <property type="component" value="Unassembled WGS sequence"/>
</dbReference>
<dbReference type="SUPFAM" id="SSF55874">
    <property type="entry name" value="ATPase domain of HSP90 chaperone/DNA topoisomerase II/histidine kinase"/>
    <property type="match status" value="1"/>
</dbReference>
<organism evidence="10 11">
    <name type="scientific">Salinimicrobium sediminis</name>
    <dbReference type="NCBI Taxonomy" id="1343891"/>
    <lineage>
        <taxon>Bacteria</taxon>
        <taxon>Pseudomonadati</taxon>
        <taxon>Bacteroidota</taxon>
        <taxon>Flavobacteriia</taxon>
        <taxon>Flavobacteriales</taxon>
        <taxon>Flavobacteriaceae</taxon>
        <taxon>Salinimicrobium</taxon>
    </lineage>
</organism>
<dbReference type="SUPFAM" id="SSF52172">
    <property type="entry name" value="CheY-like"/>
    <property type="match status" value="1"/>
</dbReference>
<dbReference type="InterPro" id="IPR036097">
    <property type="entry name" value="HisK_dim/P_sf"/>
</dbReference>
<keyword evidence="6" id="KW-0472">Membrane</keyword>
<dbReference type="Gene3D" id="1.10.287.130">
    <property type="match status" value="1"/>
</dbReference>
<accession>A0A285X890</accession>
<feature type="modified residue" description="4-aspartylphosphate" evidence="4">
    <location>
        <position position="661"/>
    </location>
</feature>
<sequence length="735" mass="84895">MRKNYLLCVFGVFLCLPGYAQSPAETYKDSTTYLARAAGKALDDYDFNRSIEQSLLLIDLASKKEDFNKLNHGYNLLGITYEMLEDSIRAKENYLKALEYARLSSNDTLLWYAYNNLGNVYSSNKNTVHKGFEYYRKAIAIASKNPDEPQVLIPVVNIAWTLLENDEFDSAYPYLKRAEGLLKDEEDVVTRSNLNTLYGMYYSGMEDYDRSRTYFEKGIAIAEKDSLIVEASFAYEEFADMLFKSKDYNAAYVALDKHQEYREKIFSREKNLQREAVYERFQTKVYKKDLEAARREQLYKDEVLKKTQQLSAIMVISLVVMFFFLILLFRNNRIRKRLIGQLRDKNVELKEAKEEAERLSNLKTRFFSTVSHELRTPLYGVVGLASLLLEENKDENQSDDLKSLKFSADYLLALINDVLQMNKMESNLVHLENVTFNIHELFQGILKSFEINRNQKDIKMELQIDPEIPYLVGDSMRLSQIMMNLVGNAVKFTERGRVWIKAENLKCRENYCRIRFEVGDTGIGIPPNKQEEIFEEFSQLKNQNLNYQGTGLGLPIVKKLLKLFNSEIEVSSVEGEGSVFTFEIEFLQGAEAESIKHLSSSPIENEPRLIRKILIVDDNRINQLVTQRILEKRDFKCLLAASGEEALDIIKLEQLDIVLMDVNMPGMNGMETTMKIREFDAHLPVIALTAVEVGEMREEILKAGMNDIINKPYDIPQFFNTIFRNLLQTVTPTAV</sequence>
<dbReference type="PANTHER" id="PTHR43719:SF28">
    <property type="entry name" value="PEROXIDE STRESS-ACTIVATED HISTIDINE KINASE MAK1-RELATED"/>
    <property type="match status" value="1"/>
</dbReference>
<dbReference type="CDD" id="cd00082">
    <property type="entry name" value="HisKA"/>
    <property type="match status" value="1"/>
</dbReference>
<dbReference type="Gene3D" id="1.25.40.10">
    <property type="entry name" value="Tetratricopeptide repeat domain"/>
    <property type="match status" value="2"/>
</dbReference>
<evidence type="ECO:0000256" key="7">
    <source>
        <dbReference type="SAM" id="SignalP"/>
    </source>
</evidence>
<dbReference type="PROSITE" id="PS50110">
    <property type="entry name" value="RESPONSE_REGULATORY"/>
    <property type="match status" value="1"/>
</dbReference>
<dbReference type="InterPro" id="IPR001789">
    <property type="entry name" value="Sig_transdc_resp-reg_receiver"/>
</dbReference>
<dbReference type="Gene3D" id="3.40.50.2300">
    <property type="match status" value="1"/>
</dbReference>
<dbReference type="SMART" id="SM00448">
    <property type="entry name" value="REC"/>
    <property type="match status" value="1"/>
</dbReference>
<keyword evidence="11" id="KW-1185">Reference proteome</keyword>
<dbReference type="SMART" id="SM00388">
    <property type="entry name" value="HisKA"/>
    <property type="match status" value="1"/>
</dbReference>
<keyword evidence="6" id="KW-0812">Transmembrane</keyword>
<dbReference type="InterPro" id="IPR050956">
    <property type="entry name" value="2C_system_His_kinase"/>
</dbReference>
<dbReference type="InterPro" id="IPR011006">
    <property type="entry name" value="CheY-like_superfamily"/>
</dbReference>
<evidence type="ECO:0000259" key="9">
    <source>
        <dbReference type="PROSITE" id="PS50110"/>
    </source>
</evidence>
<keyword evidence="7" id="KW-0732">Signal</keyword>
<dbReference type="InterPro" id="IPR019734">
    <property type="entry name" value="TPR_rpt"/>
</dbReference>
<dbReference type="PANTHER" id="PTHR43719">
    <property type="entry name" value="TWO-COMPONENT HISTIDINE KINASE"/>
    <property type="match status" value="1"/>
</dbReference>
<feature type="chain" id="PRO_5012086426" description="histidine kinase" evidence="7">
    <location>
        <begin position="21"/>
        <end position="735"/>
    </location>
</feature>
<dbReference type="Pfam" id="PF00072">
    <property type="entry name" value="Response_reg"/>
    <property type="match status" value="1"/>
</dbReference>
<evidence type="ECO:0000256" key="5">
    <source>
        <dbReference type="SAM" id="Coils"/>
    </source>
</evidence>
<dbReference type="EC" id="2.7.13.3" evidence="2"/>
<dbReference type="InterPro" id="IPR003661">
    <property type="entry name" value="HisK_dim/P_dom"/>
</dbReference>
<keyword evidence="10" id="KW-0808">Transferase</keyword>
<dbReference type="PROSITE" id="PS50109">
    <property type="entry name" value="HIS_KIN"/>
    <property type="match status" value="1"/>
</dbReference>
<keyword evidence="10" id="KW-0418">Kinase</keyword>
<dbReference type="SMART" id="SM00387">
    <property type="entry name" value="HATPase_c"/>
    <property type="match status" value="1"/>
</dbReference>
<gene>
    <name evidence="10" type="ORF">SAMN06296241_2576</name>
</gene>
<dbReference type="GO" id="GO:0000155">
    <property type="term" value="F:phosphorelay sensor kinase activity"/>
    <property type="evidence" value="ECO:0007669"/>
    <property type="project" value="InterPro"/>
</dbReference>